<accession>A0A3F3BQX5</accession>
<dbReference type="Pfam" id="PF06894">
    <property type="entry name" value="Phage_TAC_2"/>
    <property type="match status" value="1"/>
</dbReference>
<proteinExistence type="predicted"/>
<feature type="region of interest" description="Disordered" evidence="1">
    <location>
        <begin position="115"/>
        <end position="134"/>
    </location>
</feature>
<evidence type="ECO:0000313" key="3">
    <source>
        <dbReference type="EMBL" id="AMG28526.1"/>
    </source>
</evidence>
<gene>
    <name evidence="3" type="ORF">AL463_23020</name>
</gene>
<name>A0A3F3BQX5_SALER</name>
<dbReference type="EMBL" id="CP014051">
    <property type="protein sequence ID" value="AMG28526.1"/>
    <property type="molecule type" value="Genomic_DNA"/>
</dbReference>
<dbReference type="AlphaFoldDB" id="A0A3F3BQX5"/>
<protein>
    <submittedName>
        <fullName evidence="3">Phage minor tail protein G</fullName>
    </submittedName>
</protein>
<evidence type="ECO:0000256" key="1">
    <source>
        <dbReference type="SAM" id="MobiDB-lite"/>
    </source>
</evidence>
<evidence type="ECO:0000313" key="4">
    <source>
        <dbReference type="Proteomes" id="UP000055793"/>
    </source>
</evidence>
<dbReference type="RefSeq" id="WP_000479032.1">
    <property type="nucleotide sequence ID" value="NZ_CP014051.2"/>
</dbReference>
<evidence type="ECO:0000259" key="2">
    <source>
        <dbReference type="Pfam" id="PF06894"/>
    </source>
</evidence>
<feature type="domain" description="Tail assembly protein G" evidence="2">
    <location>
        <begin position="1"/>
        <end position="124"/>
    </location>
</feature>
<dbReference type="Proteomes" id="UP000055793">
    <property type="component" value="Chromosome"/>
</dbReference>
<feature type="compositionally biased region" description="Acidic residues" evidence="1">
    <location>
        <begin position="116"/>
        <end position="125"/>
    </location>
</feature>
<organism evidence="3 4">
    <name type="scientific">Salmonella enterica</name>
    <name type="common">Salmonella choleraesuis</name>
    <dbReference type="NCBI Taxonomy" id="28901"/>
    <lineage>
        <taxon>Bacteria</taxon>
        <taxon>Pseudomonadati</taxon>
        <taxon>Pseudomonadota</taxon>
        <taxon>Gammaproteobacteria</taxon>
        <taxon>Enterobacterales</taxon>
        <taxon>Enterobacteriaceae</taxon>
        <taxon>Salmonella</taxon>
    </lineage>
</organism>
<dbReference type="NCBIfam" id="TIGR01674">
    <property type="entry name" value="phage_lambda_G"/>
    <property type="match status" value="1"/>
</dbReference>
<reference evidence="4" key="1">
    <citation type="submission" date="2015-12" db="EMBL/GenBank/DDBJ databases">
        <title>FDA database for Regulatory Grade Microbial Sequences (FDA-ARGOS): Supporting development and validation of Infectious Disease Dx tests.</title>
        <authorList>
            <person name="Pirone C."/>
            <person name="Hoffmann M."/>
            <person name="Muruvanda T."/>
            <person name="Allard M."/>
            <person name="Evans P."/>
            <person name="Tallon L."/>
            <person name="Sadzewicz L."/>
            <person name="Sengamalay N."/>
            <person name="Ott S."/>
            <person name="Godinez A."/>
            <person name="Nagaraj S."/>
            <person name="Nadendla S."/>
            <person name="Sichtig H."/>
        </authorList>
    </citation>
    <scope>NUCLEOTIDE SEQUENCE [LARGE SCALE GENOMIC DNA]</scope>
    <source>
        <strain evidence="4">LT2</strain>
    </source>
</reference>
<dbReference type="InterPro" id="IPR010027">
    <property type="entry name" value="Tail_assembly_G"/>
</dbReference>
<sequence>MFLKTDTFTYGGHSAVLSELSALQRVDYLMFIQSRTAEYDALPETLTEQERQAAFMQMGVDINAWLVSRSLCESKKEDDARHLYDAVRAQWSFDALGLAADKVLMLSGMVVPVADDASEDDDTSEQDALTPEKP</sequence>